<gene>
    <name evidence="1" type="ORF">PXEA_LOCUS19661</name>
</gene>
<accession>A0A3S5BJ77</accession>
<comment type="caution">
    <text evidence="1">The sequence shown here is derived from an EMBL/GenBank/DDBJ whole genome shotgun (WGS) entry which is preliminary data.</text>
</comment>
<name>A0A3S5BJ77_9PLAT</name>
<evidence type="ECO:0000313" key="2">
    <source>
        <dbReference type="Proteomes" id="UP000784294"/>
    </source>
</evidence>
<protein>
    <submittedName>
        <fullName evidence="1">Uncharacterized protein</fullName>
    </submittedName>
</protein>
<keyword evidence="2" id="KW-1185">Reference proteome</keyword>
<dbReference type="AlphaFoldDB" id="A0A3S5BJ77"/>
<proteinExistence type="predicted"/>
<sequence length="88" mass="10524">MIMRCTVRWKNWTSACATKRSARTRVISWFHSSRTIAPVRMVCSTEGRKWMRKHKIAYSLTSQDKLQWHNYRRFSDQDGEAAILQIYV</sequence>
<dbReference type="Proteomes" id="UP000784294">
    <property type="component" value="Unassembled WGS sequence"/>
</dbReference>
<reference evidence="1" key="1">
    <citation type="submission" date="2018-11" db="EMBL/GenBank/DDBJ databases">
        <authorList>
            <consortium name="Pathogen Informatics"/>
        </authorList>
    </citation>
    <scope>NUCLEOTIDE SEQUENCE</scope>
</reference>
<organism evidence="1 2">
    <name type="scientific">Protopolystoma xenopodis</name>
    <dbReference type="NCBI Taxonomy" id="117903"/>
    <lineage>
        <taxon>Eukaryota</taxon>
        <taxon>Metazoa</taxon>
        <taxon>Spiralia</taxon>
        <taxon>Lophotrochozoa</taxon>
        <taxon>Platyhelminthes</taxon>
        <taxon>Monogenea</taxon>
        <taxon>Polyopisthocotylea</taxon>
        <taxon>Polystomatidea</taxon>
        <taxon>Polystomatidae</taxon>
        <taxon>Protopolystoma</taxon>
    </lineage>
</organism>
<evidence type="ECO:0000313" key="1">
    <source>
        <dbReference type="EMBL" id="VEL26221.1"/>
    </source>
</evidence>
<dbReference type="EMBL" id="CAAALY010078824">
    <property type="protein sequence ID" value="VEL26221.1"/>
    <property type="molecule type" value="Genomic_DNA"/>
</dbReference>